<feature type="compositionally biased region" description="Basic and acidic residues" evidence="5">
    <location>
        <begin position="622"/>
        <end position="642"/>
    </location>
</feature>
<evidence type="ECO:0000256" key="4">
    <source>
        <dbReference type="PROSITE-ProRule" id="PRU00339"/>
    </source>
</evidence>
<feature type="repeat" description="TPR" evidence="4">
    <location>
        <begin position="121"/>
        <end position="154"/>
    </location>
</feature>
<dbReference type="InterPro" id="IPR019734">
    <property type="entry name" value="TPR_rpt"/>
</dbReference>
<feature type="compositionally biased region" description="Acidic residues" evidence="5">
    <location>
        <begin position="50"/>
        <end position="71"/>
    </location>
</feature>
<dbReference type="PROSITE" id="PS50102">
    <property type="entry name" value="RRM"/>
    <property type="match status" value="2"/>
</dbReference>
<dbReference type="SMART" id="SM00360">
    <property type="entry name" value="RRM"/>
    <property type="match status" value="2"/>
</dbReference>
<dbReference type="SUPFAM" id="SSF48452">
    <property type="entry name" value="TPR-like"/>
    <property type="match status" value="1"/>
</dbReference>
<dbReference type="CDD" id="cd00590">
    <property type="entry name" value="RRM_SF"/>
    <property type="match status" value="1"/>
</dbReference>
<dbReference type="SMART" id="SM00386">
    <property type="entry name" value="HAT"/>
    <property type="match status" value="4"/>
</dbReference>
<sequence>MGDKAIGPQIPTVSAVEADENATENEEEVMAEFQRRMAALEAEEKQKEAEESDDSDEDEEFEELSDEDVEMDENKTDALSEVSEESLITFLEDFKAKKVEATPSEVVTMYQQLLSVNPSLSYIWIDYCKYLESLNDHARALEAYEKGLKLHPYETPLVQNALLACEKANTDVSVINKIFEEHEDKLESAEAGKQLYTTFIYIHRRLGASVKQLDALFQQGIKNLEGYFDKYWDDDTIFRQNYAYFLYSRKKAPEEAYQVWRSILKGNGNKEDLWLEFVRLERFFGTVENARKLLYEAVNSVNEPLKLFNVFIQFEREEGNREQVDKALVKINNRWHQINERKVKEAGKQQKRGPTPKGKGEVQRPAKRTILGEIEVGKKKRKVEDERTPEKSPNLDKDGFAVPILPLKTKPKKDEKTEGSGQKEPAEGTNGIQEGGDMEAESSRASPEGIPDRTVFLSNINFSWKEFDVRKLFPNAIEIRMPMRNKTQSKGYAYVDFGTKEEALEVLAQDGQHKSNGRPIHISAYQPHGKGEKAPFKFATQREDNKLFVRNVHYEVTEAQLKEFFDKFAPVKSARIVTRPNGLPKGIAYIEYSNPEDAQKALEADGRKLHGRKISVAISDPSVKKEAPKNELQRDVPPKEKPVLGVAEQRKAVLAFKPRSRVLLDKK</sequence>
<evidence type="ECO:0000256" key="2">
    <source>
        <dbReference type="ARBA" id="ARBA00022884"/>
    </source>
</evidence>
<dbReference type="InterPro" id="IPR011990">
    <property type="entry name" value="TPR-like_helical_dom_sf"/>
</dbReference>
<evidence type="ECO:0000256" key="5">
    <source>
        <dbReference type="SAM" id="MobiDB-lite"/>
    </source>
</evidence>
<evidence type="ECO:0000313" key="8">
    <source>
        <dbReference type="WBParaSite" id="BXY_1760600.1"/>
    </source>
</evidence>
<dbReference type="InterPro" id="IPR035979">
    <property type="entry name" value="RBD_domain_sf"/>
</dbReference>
<dbReference type="PROSITE" id="PS50005">
    <property type="entry name" value="TPR"/>
    <property type="match status" value="1"/>
</dbReference>
<keyword evidence="4" id="KW-0802">TPR repeat</keyword>
<dbReference type="AlphaFoldDB" id="A0A1I7SX23"/>
<feature type="region of interest" description="Disordered" evidence="5">
    <location>
        <begin position="619"/>
        <end position="642"/>
    </location>
</feature>
<evidence type="ECO:0000313" key="7">
    <source>
        <dbReference type="Proteomes" id="UP000095284"/>
    </source>
</evidence>
<dbReference type="Pfam" id="PF00076">
    <property type="entry name" value="RRM_1"/>
    <property type="match status" value="2"/>
</dbReference>
<evidence type="ECO:0000256" key="1">
    <source>
        <dbReference type="ARBA" id="ARBA00022737"/>
    </source>
</evidence>
<keyword evidence="2 3" id="KW-0694">RNA-binding</keyword>
<reference evidence="8" key="1">
    <citation type="submission" date="2016-11" db="UniProtKB">
        <authorList>
            <consortium name="WormBaseParasite"/>
        </authorList>
    </citation>
    <scope>IDENTIFICATION</scope>
</reference>
<dbReference type="SUPFAM" id="SSF54928">
    <property type="entry name" value="RNA-binding domain, RBD"/>
    <property type="match status" value="2"/>
</dbReference>
<dbReference type="GO" id="GO:0006396">
    <property type="term" value="P:RNA processing"/>
    <property type="evidence" value="ECO:0007669"/>
    <property type="project" value="InterPro"/>
</dbReference>
<dbReference type="InterPro" id="IPR000504">
    <property type="entry name" value="RRM_dom"/>
</dbReference>
<feature type="region of interest" description="Disordered" evidence="5">
    <location>
        <begin position="339"/>
        <end position="450"/>
    </location>
</feature>
<dbReference type="PANTHER" id="PTHR23236">
    <property type="entry name" value="EUKARYOTIC TRANSLATION INITIATION FACTOR 4B/4H"/>
    <property type="match status" value="1"/>
</dbReference>
<feature type="compositionally biased region" description="Acidic residues" evidence="5">
    <location>
        <begin position="17"/>
        <end position="30"/>
    </location>
</feature>
<dbReference type="Gene3D" id="1.25.40.10">
    <property type="entry name" value="Tetratricopeptide repeat domain"/>
    <property type="match status" value="1"/>
</dbReference>
<accession>A0A1I7SX23</accession>
<dbReference type="InterPro" id="IPR003107">
    <property type="entry name" value="HAT"/>
</dbReference>
<feature type="compositionally biased region" description="Basic and acidic residues" evidence="5">
    <location>
        <begin position="382"/>
        <end position="399"/>
    </location>
</feature>
<keyword evidence="1" id="KW-0677">Repeat</keyword>
<dbReference type="WBParaSite" id="BXY_1760600.1">
    <property type="protein sequence ID" value="BXY_1760600.1"/>
    <property type="gene ID" value="BXY_1760600"/>
</dbReference>
<dbReference type="Proteomes" id="UP000095284">
    <property type="component" value="Unplaced"/>
</dbReference>
<dbReference type="eggNOG" id="KOG0128">
    <property type="taxonomic scope" value="Eukaryota"/>
</dbReference>
<name>A0A1I7SX23_BURXY</name>
<feature type="region of interest" description="Disordered" evidence="5">
    <location>
        <begin position="1"/>
        <end position="78"/>
    </location>
</feature>
<proteinExistence type="predicted"/>
<dbReference type="PANTHER" id="PTHR23236:SF119">
    <property type="entry name" value="NUCLEAR RNA-BINDING PROTEIN SART-3"/>
    <property type="match status" value="1"/>
</dbReference>
<evidence type="ECO:0000259" key="6">
    <source>
        <dbReference type="PROSITE" id="PS50102"/>
    </source>
</evidence>
<organism evidence="7 8">
    <name type="scientific">Bursaphelenchus xylophilus</name>
    <name type="common">Pinewood nematode worm</name>
    <name type="synonym">Aphelenchoides xylophilus</name>
    <dbReference type="NCBI Taxonomy" id="6326"/>
    <lineage>
        <taxon>Eukaryota</taxon>
        <taxon>Metazoa</taxon>
        <taxon>Ecdysozoa</taxon>
        <taxon>Nematoda</taxon>
        <taxon>Chromadorea</taxon>
        <taxon>Rhabditida</taxon>
        <taxon>Tylenchina</taxon>
        <taxon>Tylenchomorpha</taxon>
        <taxon>Aphelenchoidea</taxon>
        <taxon>Aphelenchoididae</taxon>
        <taxon>Bursaphelenchus</taxon>
    </lineage>
</organism>
<dbReference type="Gene3D" id="3.30.70.330">
    <property type="match status" value="2"/>
</dbReference>
<protein>
    <submittedName>
        <fullName evidence="8">RRM domain-containing protein</fullName>
    </submittedName>
</protein>
<dbReference type="GO" id="GO:0003723">
    <property type="term" value="F:RNA binding"/>
    <property type="evidence" value="ECO:0007669"/>
    <property type="project" value="UniProtKB-UniRule"/>
</dbReference>
<feature type="domain" description="RRM" evidence="6">
    <location>
        <begin position="545"/>
        <end position="621"/>
    </location>
</feature>
<evidence type="ECO:0000256" key="3">
    <source>
        <dbReference type="PROSITE-ProRule" id="PRU00176"/>
    </source>
</evidence>
<feature type="compositionally biased region" description="Basic and acidic residues" evidence="5">
    <location>
        <begin position="339"/>
        <end position="348"/>
    </location>
</feature>
<feature type="domain" description="RRM" evidence="6">
    <location>
        <begin position="453"/>
        <end position="527"/>
    </location>
</feature>
<dbReference type="InterPro" id="IPR012677">
    <property type="entry name" value="Nucleotide-bd_a/b_plait_sf"/>
</dbReference>